<dbReference type="PANTHER" id="PTHR30012">
    <property type="entry name" value="GENERAL SECRETION PATHWAY PROTEIN"/>
    <property type="match status" value="1"/>
</dbReference>
<feature type="transmembrane region" description="Helical" evidence="7">
    <location>
        <begin position="218"/>
        <end position="237"/>
    </location>
</feature>
<evidence type="ECO:0000259" key="8">
    <source>
        <dbReference type="Pfam" id="PF00482"/>
    </source>
</evidence>
<evidence type="ECO:0000256" key="7">
    <source>
        <dbReference type="SAM" id="Phobius"/>
    </source>
</evidence>
<comment type="similarity">
    <text evidence="2">Belongs to the GSP F family.</text>
</comment>
<proteinExistence type="inferred from homology"/>
<evidence type="ECO:0000256" key="4">
    <source>
        <dbReference type="ARBA" id="ARBA00022692"/>
    </source>
</evidence>
<evidence type="ECO:0000313" key="9">
    <source>
        <dbReference type="EMBL" id="MDQ0274216.1"/>
    </source>
</evidence>
<feature type="domain" description="Type II secretion system protein GspF" evidence="8">
    <location>
        <begin position="68"/>
        <end position="187"/>
    </location>
</feature>
<dbReference type="PANTHER" id="PTHR30012:SF0">
    <property type="entry name" value="TYPE II SECRETION SYSTEM PROTEIN F-RELATED"/>
    <property type="match status" value="1"/>
</dbReference>
<keyword evidence="3" id="KW-1003">Cell membrane</keyword>
<comment type="subcellular location">
    <subcellularLocation>
        <location evidence="1">Cell membrane</location>
        <topology evidence="1">Multi-pass membrane protein</topology>
    </subcellularLocation>
</comment>
<dbReference type="InterPro" id="IPR018076">
    <property type="entry name" value="T2SS_GspF_dom"/>
</dbReference>
<evidence type="ECO:0000313" key="10">
    <source>
        <dbReference type="Proteomes" id="UP001236559"/>
    </source>
</evidence>
<dbReference type="InterPro" id="IPR003004">
    <property type="entry name" value="GspF/PilC"/>
</dbReference>
<evidence type="ECO:0000256" key="1">
    <source>
        <dbReference type="ARBA" id="ARBA00004651"/>
    </source>
</evidence>
<name>A0ABU0ASI2_9FIRM</name>
<evidence type="ECO:0000256" key="5">
    <source>
        <dbReference type="ARBA" id="ARBA00022989"/>
    </source>
</evidence>
<keyword evidence="6 7" id="KW-0472">Membrane</keyword>
<dbReference type="RefSeq" id="WP_307494845.1">
    <property type="nucleotide sequence ID" value="NZ_JAUSTN010000001.1"/>
</dbReference>
<keyword evidence="5 7" id="KW-1133">Transmembrane helix</keyword>
<evidence type="ECO:0000256" key="6">
    <source>
        <dbReference type="ARBA" id="ARBA00023136"/>
    </source>
</evidence>
<dbReference type="Proteomes" id="UP001236559">
    <property type="component" value="Unassembled WGS sequence"/>
</dbReference>
<evidence type="ECO:0000256" key="3">
    <source>
        <dbReference type="ARBA" id="ARBA00022475"/>
    </source>
</evidence>
<dbReference type="Gene3D" id="1.20.81.30">
    <property type="entry name" value="Type II secretion system (T2SS), domain F"/>
    <property type="match status" value="2"/>
</dbReference>
<dbReference type="InterPro" id="IPR042094">
    <property type="entry name" value="T2SS_GspF_sf"/>
</dbReference>
<feature type="transmembrane region" description="Helical" evidence="7">
    <location>
        <begin position="160"/>
        <end position="183"/>
    </location>
</feature>
<dbReference type="Pfam" id="PF00482">
    <property type="entry name" value="T2SSF"/>
    <property type="match status" value="2"/>
</dbReference>
<protein>
    <submittedName>
        <fullName evidence="9">Type IV pilus assembly protein PilC</fullName>
    </submittedName>
</protein>
<accession>A0ABU0ASI2</accession>
<dbReference type="EMBL" id="JAUSTN010000001">
    <property type="protein sequence ID" value="MDQ0274216.1"/>
    <property type="molecule type" value="Genomic_DNA"/>
</dbReference>
<gene>
    <name evidence="9" type="ORF">J2S72_000212</name>
</gene>
<dbReference type="PRINTS" id="PR00812">
    <property type="entry name" value="BCTERIALGSPF"/>
</dbReference>
<sequence>MNFSYRALNDQGKIEKGKIISQSRQDAILKLKNRNLRPIEVKKSIEFNSEIKLSKKRWTYEEVALLSREYYILLSSGISLEMASEILSGEFNDYKGEFLKNICKKLKEGKSLSTCFFEEKNMPKWTGSLIKGAESTGNLNTVFYEISNYYFKRALVKKEIINAFTYPIILFTVFILVLNFLLINVLPKFSDIFRDSGVELPLLTKFIINISSFIKNNIFIIFPLFIISIFLIIYYLLTSKRKFLEKMILKSKIGNLDFLNKFTSTMNLFLKADFNLSEALNYYAKNSEFYIKDKMLDTVRKINGGESISKSLEETKLFPKIYISILKASEESASFKVAFEELDKYYKDELDINLKRFVSLLEPALIIFLSILVGFVVLGVAIPMFDLVNLVR</sequence>
<evidence type="ECO:0000256" key="2">
    <source>
        <dbReference type="ARBA" id="ARBA00005745"/>
    </source>
</evidence>
<organism evidence="9 10">
    <name type="scientific">Peptoniphilus koenoeneniae</name>
    <dbReference type="NCBI Taxonomy" id="507751"/>
    <lineage>
        <taxon>Bacteria</taxon>
        <taxon>Bacillati</taxon>
        <taxon>Bacillota</taxon>
        <taxon>Tissierellia</taxon>
        <taxon>Tissierellales</taxon>
        <taxon>Peptoniphilaceae</taxon>
        <taxon>Peptoniphilus</taxon>
    </lineage>
</organism>
<reference evidence="9 10" key="1">
    <citation type="submission" date="2023-07" db="EMBL/GenBank/DDBJ databases">
        <title>Genomic Encyclopedia of Type Strains, Phase IV (KMG-IV): sequencing the most valuable type-strain genomes for metagenomic binning, comparative biology and taxonomic classification.</title>
        <authorList>
            <person name="Goeker M."/>
        </authorList>
    </citation>
    <scope>NUCLEOTIDE SEQUENCE [LARGE SCALE GENOMIC DNA]</scope>
    <source>
        <strain evidence="9 10">DSM 22616</strain>
    </source>
</reference>
<keyword evidence="10" id="KW-1185">Reference proteome</keyword>
<comment type="caution">
    <text evidence="9">The sequence shown here is derived from an EMBL/GenBank/DDBJ whole genome shotgun (WGS) entry which is preliminary data.</text>
</comment>
<feature type="domain" description="Type II secretion system protein GspF" evidence="8">
    <location>
        <begin position="262"/>
        <end position="383"/>
    </location>
</feature>
<keyword evidence="4 7" id="KW-0812">Transmembrane</keyword>
<feature type="transmembrane region" description="Helical" evidence="7">
    <location>
        <begin position="364"/>
        <end position="385"/>
    </location>
</feature>